<dbReference type="AlphaFoldDB" id="A0A160T962"/>
<accession>A0A160T962</accession>
<proteinExistence type="predicted"/>
<feature type="transmembrane region" description="Helical" evidence="1">
    <location>
        <begin position="217"/>
        <end position="237"/>
    </location>
</feature>
<dbReference type="Proteomes" id="UP000215027">
    <property type="component" value="Chromosome II"/>
</dbReference>
<organism evidence="2 3">
    <name type="scientific">Candidatus Promineifilum breve</name>
    <dbReference type="NCBI Taxonomy" id="1806508"/>
    <lineage>
        <taxon>Bacteria</taxon>
        <taxon>Bacillati</taxon>
        <taxon>Chloroflexota</taxon>
        <taxon>Ardenticatenia</taxon>
        <taxon>Candidatus Promineifilales</taxon>
        <taxon>Candidatus Promineifilaceae</taxon>
        <taxon>Candidatus Promineifilum</taxon>
    </lineage>
</organism>
<keyword evidence="3" id="KW-1185">Reference proteome</keyword>
<evidence type="ECO:0000313" key="2">
    <source>
        <dbReference type="EMBL" id="CUS06359.1"/>
    </source>
</evidence>
<sequence>MSNLVERYIHQVGRYVSGKERADIEAELRSQIQDQLEDRYGDDPTEAEVAAVLAELGDPRRMAASYGGEQYLVGPDLYPVMMLVLRRGWAIVPPVAVLVRVLAALLGDDSGSLIDLLLESAAGAFQATFIFTAIVVLIFAIVQHSGEELEEITGSEGFDPLALPEVDLPGEVDRVEAVFGMAFGTFAVFVMLYFLRVGGLTLRFNLTDPGEVTPVPILWLITLIVIVAGQVVLQLVALLRGHWTIPTHLLEMALDIIGGVALYFVLWLPLADGLFAAVPALAGVPLMNRAPELLTIGLLLMGSIENFNKLGKMLGRGRERATTYPVKGS</sequence>
<dbReference type="OrthoDB" id="164309at2"/>
<feature type="transmembrane region" description="Helical" evidence="1">
    <location>
        <begin position="290"/>
        <end position="308"/>
    </location>
</feature>
<protein>
    <submittedName>
        <fullName evidence="2">Uncharacterized protein</fullName>
    </submittedName>
</protein>
<keyword evidence="1" id="KW-0472">Membrane</keyword>
<reference evidence="2" key="1">
    <citation type="submission" date="2016-01" db="EMBL/GenBank/DDBJ databases">
        <authorList>
            <person name="Mcilroy J.S."/>
            <person name="Karst M S."/>
            <person name="Albertsen M."/>
        </authorList>
    </citation>
    <scope>NUCLEOTIDE SEQUENCE</scope>
    <source>
        <strain evidence="2">Cfx-K</strain>
    </source>
</reference>
<dbReference type="EMBL" id="LN890656">
    <property type="protein sequence ID" value="CUS06359.1"/>
    <property type="molecule type" value="Genomic_DNA"/>
</dbReference>
<feature type="transmembrane region" description="Helical" evidence="1">
    <location>
        <begin position="88"/>
        <end position="106"/>
    </location>
</feature>
<dbReference type="KEGG" id="pbf:CFX0092_B0825"/>
<evidence type="ECO:0000313" key="3">
    <source>
        <dbReference type="Proteomes" id="UP000215027"/>
    </source>
</evidence>
<keyword evidence="1" id="KW-0812">Transmembrane</keyword>
<feature type="transmembrane region" description="Helical" evidence="1">
    <location>
        <begin position="177"/>
        <end position="197"/>
    </location>
</feature>
<name>A0A160T962_9CHLR</name>
<keyword evidence="1" id="KW-1133">Transmembrane helix</keyword>
<dbReference type="Pfam" id="PF22564">
    <property type="entry name" value="HAAS"/>
    <property type="match status" value="1"/>
</dbReference>
<feature type="transmembrane region" description="Helical" evidence="1">
    <location>
        <begin position="121"/>
        <end position="142"/>
    </location>
</feature>
<gene>
    <name evidence="2" type="ORF">CFX0092_B0825</name>
</gene>
<feature type="transmembrane region" description="Helical" evidence="1">
    <location>
        <begin position="249"/>
        <end position="270"/>
    </location>
</feature>
<evidence type="ECO:0000256" key="1">
    <source>
        <dbReference type="SAM" id="Phobius"/>
    </source>
</evidence>
<dbReference type="RefSeq" id="WP_095045638.1">
    <property type="nucleotide sequence ID" value="NZ_LN890656.1"/>
</dbReference>